<protein>
    <submittedName>
        <fullName evidence="1">Uncharacterized protein</fullName>
    </submittedName>
</protein>
<dbReference type="EMBL" id="JARFPL010000032">
    <property type="protein sequence ID" value="MDF0593840.1"/>
    <property type="molecule type" value="Genomic_DNA"/>
</dbReference>
<dbReference type="RefSeq" id="WP_316969542.1">
    <property type="nucleotide sequence ID" value="NZ_JARFPL010000032.1"/>
</dbReference>
<reference evidence="1 2" key="1">
    <citation type="submission" date="2023-03" db="EMBL/GenBank/DDBJ databases">
        <title>Whole genome sequencing of Methanotrichaceae archaeon M04Ac.</title>
        <authorList>
            <person name="Khomyakova M.A."/>
            <person name="Merkel A.Y."/>
            <person name="Slobodkin A.I."/>
        </authorList>
    </citation>
    <scope>NUCLEOTIDE SEQUENCE [LARGE SCALE GENOMIC DNA]</scope>
    <source>
        <strain evidence="1 2">M04Ac</strain>
    </source>
</reference>
<name>A0ABT5XGJ2_9EURY</name>
<gene>
    <name evidence="1" type="ORF">P0O24_09640</name>
</gene>
<evidence type="ECO:0000313" key="1">
    <source>
        <dbReference type="EMBL" id="MDF0593840.1"/>
    </source>
</evidence>
<organism evidence="1 2">
    <name type="scientific">Candidatus Methanocrinis alkalitolerans</name>
    <dbReference type="NCBI Taxonomy" id="3033395"/>
    <lineage>
        <taxon>Archaea</taxon>
        <taxon>Methanobacteriati</taxon>
        <taxon>Methanobacteriota</taxon>
        <taxon>Stenosarchaea group</taxon>
        <taxon>Methanomicrobia</taxon>
        <taxon>Methanotrichales</taxon>
        <taxon>Methanotrichaceae</taxon>
        <taxon>Methanocrinis</taxon>
    </lineage>
</organism>
<comment type="caution">
    <text evidence="1">The sequence shown here is derived from an EMBL/GenBank/DDBJ whole genome shotgun (WGS) entry which is preliminary data.</text>
</comment>
<dbReference type="Proteomes" id="UP001215956">
    <property type="component" value="Unassembled WGS sequence"/>
</dbReference>
<proteinExistence type="predicted"/>
<dbReference type="InterPro" id="IPR008930">
    <property type="entry name" value="Terpenoid_cyclase/PrenylTrfase"/>
</dbReference>
<sequence>MSDSEIYLNTTLNQIPRLISLLNRNPLSSTYGCFDRSFWHYNTSDFACARSQEAVLTLALLYKISHTQNLYYKNSLILDWINAGLLFWGSIQESNGTFNEWYPKENSFVATAFSSYAISETLLQLGDMVQDRDGIIFHLKKAVDWLGKIDENRAQNQEAGAAIASYNLYLLTKETKYKYLSEDKINFIINNQATEGWFYEYGGADIGYLSLCIDYLAKYYSKYRGTNLLKVLENAVKFISYFVHPDCTFGGGYGSRNTEYLIPHGFELLSDMYPDARVISSHIREALRNKSSVFPNSVDDRYLSYILYTYLQAYIDSRKIRDDGVPRYDQEFTKDFINSGIWIYSDDEFYLITNYKMGCPFVLSFKRNQYSIYDSGVQVKTKNEGNLISSHLSSRNVSHVSESCINVSGYMHKIKDNLVNPEKIILLRLFGLTVGRYDTIGLILKDKLRDKLITGSNSTNATFRREISINEHIVEIKDDICMREDIDELIIGSKASYIYVPSSRYFQKSELDSHQIVYNDFNNTDQDTISVTRIYNRTGELLNRQIKCNTG</sequence>
<keyword evidence="2" id="KW-1185">Reference proteome</keyword>
<dbReference type="SUPFAM" id="SSF48239">
    <property type="entry name" value="Terpenoid cyclases/Protein prenyltransferases"/>
    <property type="match status" value="1"/>
</dbReference>
<evidence type="ECO:0000313" key="2">
    <source>
        <dbReference type="Proteomes" id="UP001215956"/>
    </source>
</evidence>
<accession>A0ABT5XGJ2</accession>